<evidence type="ECO:0000256" key="6">
    <source>
        <dbReference type="ARBA" id="ARBA00045291"/>
    </source>
</evidence>
<name>A0A140IKB4_MARNT</name>
<comment type="subunit">
    <text evidence="4">Probably forms a complex composed of NirD, NirL, NirG and NirH. All proteins are required for the total conversion of siroheme to didecarboxysiroheme.</text>
</comment>
<organism evidence="10">
    <name type="scientific">Marinobacter nauticus</name>
    <name type="common">Marinobacter hydrocarbonoclasticus</name>
    <name type="synonym">Marinobacter aquaeolei</name>
    <dbReference type="NCBI Taxonomy" id="2743"/>
    <lineage>
        <taxon>Bacteria</taxon>
        <taxon>Pseudomonadati</taxon>
        <taxon>Pseudomonadota</taxon>
        <taxon>Gammaproteobacteria</taxon>
        <taxon>Pseudomonadales</taxon>
        <taxon>Marinobacteraceae</taxon>
        <taxon>Marinobacter</taxon>
    </lineage>
</organism>
<comment type="similarity">
    <text evidence="3">Belongs to the Ahb/Nir family.</text>
</comment>
<dbReference type="Gene3D" id="1.10.10.10">
    <property type="entry name" value="Winged helix-like DNA-binding domain superfamily/Winged helix DNA-binding domain"/>
    <property type="match status" value="1"/>
</dbReference>
<evidence type="ECO:0000256" key="4">
    <source>
        <dbReference type="ARBA" id="ARBA00023465"/>
    </source>
</evidence>
<evidence type="ECO:0000259" key="8">
    <source>
        <dbReference type="Pfam" id="PF17805"/>
    </source>
</evidence>
<evidence type="ECO:0000259" key="9">
    <source>
        <dbReference type="Pfam" id="PF22451"/>
    </source>
</evidence>
<dbReference type="Gene3D" id="3.30.70.3460">
    <property type="match status" value="1"/>
</dbReference>
<reference evidence="10" key="1">
    <citation type="submission" date="2015-10" db="EMBL/GenBank/DDBJ databases">
        <authorList>
            <person name="Gilbert D.G."/>
        </authorList>
    </citation>
    <scope>NUCLEOTIDE SEQUENCE</scope>
    <source>
        <strain evidence="10">NY-4</strain>
    </source>
</reference>
<evidence type="ECO:0000256" key="7">
    <source>
        <dbReference type="ARBA" id="ARBA00048470"/>
    </source>
</evidence>
<accession>A0A140IKB4</accession>
<dbReference type="Pfam" id="PF22451">
    <property type="entry name" value="NirdL-like_HTH"/>
    <property type="match status" value="1"/>
</dbReference>
<evidence type="ECO:0000313" key="10">
    <source>
        <dbReference type="EMBL" id="AMO65348.1"/>
    </source>
</evidence>
<dbReference type="GO" id="GO:0016829">
    <property type="term" value="F:lyase activity"/>
    <property type="evidence" value="ECO:0007669"/>
    <property type="project" value="UniProtKB-KW"/>
</dbReference>
<dbReference type="AlphaFoldDB" id="A0A140IKB4"/>
<protein>
    <recommendedName>
        <fullName evidence="5">siroheme decarboxylase</fullName>
        <ecNumber evidence="5">4.1.1.111</ecNumber>
    </recommendedName>
</protein>
<evidence type="ECO:0000256" key="2">
    <source>
        <dbReference type="ARBA" id="ARBA00023444"/>
    </source>
</evidence>
<dbReference type="InterPro" id="IPR053953">
    <property type="entry name" value="NirdL-like_HTH"/>
</dbReference>
<dbReference type="EMBL" id="KT877024">
    <property type="protein sequence ID" value="AMO65348.1"/>
    <property type="molecule type" value="Genomic_DNA"/>
</dbReference>
<dbReference type="SUPFAM" id="SSF46785">
    <property type="entry name" value="Winged helix' DNA-binding domain"/>
    <property type="match status" value="1"/>
</dbReference>
<feature type="domain" description="Siroheme decarboxylase AsnC-like ligand binding" evidence="8">
    <location>
        <begin position="86"/>
        <end position="158"/>
    </location>
</feature>
<dbReference type="InterPro" id="IPR036390">
    <property type="entry name" value="WH_DNA-bd_sf"/>
</dbReference>
<keyword evidence="1" id="KW-0456">Lyase</keyword>
<dbReference type="RefSeq" id="WP_206853018.1">
    <property type="nucleotide sequence ID" value="NZ_JAEMWY010000002.1"/>
</dbReference>
<evidence type="ECO:0000256" key="3">
    <source>
        <dbReference type="ARBA" id="ARBA00023457"/>
    </source>
</evidence>
<gene>
    <name evidence="10" type="primary">nirG</name>
</gene>
<sequence length="166" mass="18883">MSAIAERSKPSDHKPVLPEFTPLERAIINRLQYGLPLTRTPYKDVADELGVSEVTLLKHLQALLDNGTLTRFGPMFHAGEMGGGLTLAAMRIPEQDFANVTEQVNSFPEVAHNYRREHELNMWFVLATETPEGIDETIKRIESLTGYPVYNMPKEQEFHVHLHFEV</sequence>
<comment type="catalytic activity">
    <reaction evidence="7">
        <text>siroheme + 2 H(+) = 12,18-didecarboxysiroheme + 2 CO2</text>
        <dbReference type="Rhea" id="RHEA:19093"/>
        <dbReference type="ChEBI" id="CHEBI:15378"/>
        <dbReference type="ChEBI" id="CHEBI:16526"/>
        <dbReference type="ChEBI" id="CHEBI:60052"/>
        <dbReference type="ChEBI" id="CHEBI:140497"/>
        <dbReference type="EC" id="4.1.1.111"/>
    </reaction>
</comment>
<evidence type="ECO:0000256" key="1">
    <source>
        <dbReference type="ARBA" id="ARBA00023239"/>
    </source>
</evidence>
<dbReference type="PANTHER" id="PTHR43413:SF1">
    <property type="entry name" value="SIROHEME DECARBOXYLASE NIRL SUBUNIT"/>
    <property type="match status" value="1"/>
</dbReference>
<evidence type="ECO:0000256" key="5">
    <source>
        <dbReference type="ARBA" id="ARBA00023471"/>
    </source>
</evidence>
<dbReference type="EC" id="4.1.1.111" evidence="5"/>
<comment type="function">
    <text evidence="6">Involved in heme d1 biosynthesis. Catalyzes the decarboxylation of siroheme into didecarboxysiroheme.</text>
</comment>
<feature type="domain" description="Siroheme decarboxylase NirL-like HTH" evidence="9">
    <location>
        <begin position="24"/>
        <end position="68"/>
    </location>
</feature>
<proteinExistence type="inferred from homology"/>
<dbReference type="InterPro" id="IPR036388">
    <property type="entry name" value="WH-like_DNA-bd_sf"/>
</dbReference>
<comment type="pathway">
    <text evidence="2">Porphyrin-containing compound metabolism.</text>
</comment>
<dbReference type="InterPro" id="IPR040523">
    <property type="entry name" value="AsnC_trans_reg2"/>
</dbReference>
<dbReference type="PANTHER" id="PTHR43413">
    <property type="entry name" value="TRANSCRIPTIONAL REGULATOR, ASNC FAMILY"/>
    <property type="match status" value="1"/>
</dbReference>
<dbReference type="Pfam" id="PF17805">
    <property type="entry name" value="AsnC_trans_reg2"/>
    <property type="match status" value="1"/>
</dbReference>
<dbReference type="InterPro" id="IPR050684">
    <property type="entry name" value="HTH-Siroheme_Decarb"/>
</dbReference>